<dbReference type="PANTHER" id="PTHR24067">
    <property type="entry name" value="UBIQUITIN-CONJUGATING ENZYME E2"/>
    <property type="match status" value="1"/>
</dbReference>
<name>K0SFC2_THAOC</name>
<accession>K0SFC2</accession>
<dbReference type="PROSITE" id="PS50127">
    <property type="entry name" value="UBC_2"/>
    <property type="match status" value="1"/>
</dbReference>
<dbReference type="SMART" id="SM00212">
    <property type="entry name" value="UBCc"/>
    <property type="match status" value="1"/>
</dbReference>
<dbReference type="InterPro" id="IPR000608">
    <property type="entry name" value="UBC"/>
</dbReference>
<keyword evidence="4" id="KW-1185">Reference proteome</keyword>
<evidence type="ECO:0000313" key="3">
    <source>
        <dbReference type="EMBL" id="EJK64808.1"/>
    </source>
</evidence>
<dbReference type="SUPFAM" id="SSF54495">
    <property type="entry name" value="UBC-like"/>
    <property type="match status" value="1"/>
</dbReference>
<reference evidence="3 4" key="1">
    <citation type="journal article" date="2012" name="Genome Biol.">
        <title>Genome and low-iron response of an oceanic diatom adapted to chronic iron limitation.</title>
        <authorList>
            <person name="Lommer M."/>
            <person name="Specht M."/>
            <person name="Roy A.S."/>
            <person name="Kraemer L."/>
            <person name="Andreson R."/>
            <person name="Gutowska M.A."/>
            <person name="Wolf J."/>
            <person name="Bergner S.V."/>
            <person name="Schilhabel M.B."/>
            <person name="Klostermeier U.C."/>
            <person name="Beiko R.G."/>
            <person name="Rosenstiel P."/>
            <person name="Hippler M."/>
            <person name="Laroche J."/>
        </authorList>
    </citation>
    <scope>NUCLEOTIDE SEQUENCE [LARGE SCALE GENOMIC DNA]</scope>
    <source>
        <strain evidence="3 4">CCMP1005</strain>
    </source>
</reference>
<feature type="chain" id="PRO_5003837114" description="UBC core domain-containing protein" evidence="1">
    <location>
        <begin position="20"/>
        <end position="241"/>
    </location>
</feature>
<dbReference type="eggNOG" id="KOG0417">
    <property type="taxonomic scope" value="Eukaryota"/>
</dbReference>
<dbReference type="Gene3D" id="3.10.110.10">
    <property type="entry name" value="Ubiquitin Conjugating Enzyme"/>
    <property type="match status" value="1"/>
</dbReference>
<evidence type="ECO:0000259" key="2">
    <source>
        <dbReference type="PROSITE" id="PS50127"/>
    </source>
</evidence>
<dbReference type="OrthoDB" id="7851174at2759"/>
<comment type="caution">
    <text evidence="3">The sequence shown here is derived from an EMBL/GenBank/DDBJ whole genome shotgun (WGS) entry which is preliminary data.</text>
</comment>
<dbReference type="InterPro" id="IPR050113">
    <property type="entry name" value="Ub_conjugating_enzyme"/>
</dbReference>
<feature type="signal peptide" evidence="1">
    <location>
        <begin position="1"/>
        <end position="19"/>
    </location>
</feature>
<evidence type="ECO:0000313" key="4">
    <source>
        <dbReference type="Proteomes" id="UP000266841"/>
    </source>
</evidence>
<feature type="domain" description="UBC core" evidence="2">
    <location>
        <begin position="48"/>
        <end position="228"/>
    </location>
</feature>
<gene>
    <name evidence="3" type="ORF">THAOC_14423</name>
</gene>
<sequence length="241" mass="26570">LLSASLLLWAAAVPRPGVATALAIATGSLRPVPYKLTVDSWTMRNNLGAAKRLRKELQSLEKSARNGDTSDSDIYLRPASSSSLLDWSALVKGPIDSPYEGGVFRLSIRCGTDYPLSPPTITFETKIFHPNIHFEKVGVHCLSALFRTRSNPHSSSPPHHQGDVCLDILKREWSPAWGLLSACRAVLALLSDPDADSPLNCDAGNMIRSQDKLAYWTTAEMYTLENAFFIEWPDDEDDKSK</sequence>
<organism evidence="3 4">
    <name type="scientific">Thalassiosira oceanica</name>
    <name type="common">Marine diatom</name>
    <dbReference type="NCBI Taxonomy" id="159749"/>
    <lineage>
        <taxon>Eukaryota</taxon>
        <taxon>Sar</taxon>
        <taxon>Stramenopiles</taxon>
        <taxon>Ochrophyta</taxon>
        <taxon>Bacillariophyta</taxon>
        <taxon>Coscinodiscophyceae</taxon>
        <taxon>Thalassiosirophycidae</taxon>
        <taxon>Thalassiosirales</taxon>
        <taxon>Thalassiosiraceae</taxon>
        <taxon>Thalassiosira</taxon>
    </lineage>
</organism>
<feature type="non-terminal residue" evidence="3">
    <location>
        <position position="1"/>
    </location>
</feature>
<proteinExistence type="predicted"/>
<dbReference type="Pfam" id="PF00179">
    <property type="entry name" value="UQ_con"/>
    <property type="match status" value="2"/>
</dbReference>
<dbReference type="CDD" id="cd23812">
    <property type="entry name" value="UBCc_ScPEX4-like"/>
    <property type="match status" value="1"/>
</dbReference>
<dbReference type="Proteomes" id="UP000266841">
    <property type="component" value="Unassembled WGS sequence"/>
</dbReference>
<protein>
    <recommendedName>
        <fullName evidence="2">UBC core domain-containing protein</fullName>
    </recommendedName>
</protein>
<keyword evidence="1" id="KW-0732">Signal</keyword>
<dbReference type="AlphaFoldDB" id="K0SFC2"/>
<evidence type="ECO:0000256" key="1">
    <source>
        <dbReference type="SAM" id="SignalP"/>
    </source>
</evidence>
<dbReference type="InterPro" id="IPR016135">
    <property type="entry name" value="UBQ-conjugating_enzyme/RWD"/>
</dbReference>
<dbReference type="EMBL" id="AGNL01016844">
    <property type="protein sequence ID" value="EJK64808.1"/>
    <property type="molecule type" value="Genomic_DNA"/>
</dbReference>